<proteinExistence type="predicted"/>
<keyword evidence="3" id="KW-1185">Reference proteome</keyword>
<name>A0ABD1I800_SALDI</name>
<feature type="transmembrane region" description="Helical" evidence="1">
    <location>
        <begin position="12"/>
        <end position="33"/>
    </location>
</feature>
<evidence type="ECO:0000313" key="2">
    <source>
        <dbReference type="EMBL" id="KAL1564855.1"/>
    </source>
</evidence>
<dbReference type="AlphaFoldDB" id="A0ABD1I800"/>
<gene>
    <name evidence="2" type="ORF">AAHA92_07148</name>
</gene>
<keyword evidence="1" id="KW-0472">Membrane</keyword>
<evidence type="ECO:0000256" key="1">
    <source>
        <dbReference type="SAM" id="Phobius"/>
    </source>
</evidence>
<evidence type="ECO:0000313" key="3">
    <source>
        <dbReference type="Proteomes" id="UP001567538"/>
    </source>
</evidence>
<feature type="transmembrane region" description="Helical" evidence="1">
    <location>
        <begin position="45"/>
        <end position="70"/>
    </location>
</feature>
<comment type="caution">
    <text evidence="2">The sequence shown here is derived from an EMBL/GenBank/DDBJ whole genome shotgun (WGS) entry which is preliminary data.</text>
</comment>
<dbReference type="Proteomes" id="UP001567538">
    <property type="component" value="Unassembled WGS sequence"/>
</dbReference>
<organism evidence="2 3">
    <name type="scientific">Salvia divinorum</name>
    <name type="common">Maria pastora</name>
    <name type="synonym">Diviner's sage</name>
    <dbReference type="NCBI Taxonomy" id="28513"/>
    <lineage>
        <taxon>Eukaryota</taxon>
        <taxon>Viridiplantae</taxon>
        <taxon>Streptophyta</taxon>
        <taxon>Embryophyta</taxon>
        <taxon>Tracheophyta</taxon>
        <taxon>Spermatophyta</taxon>
        <taxon>Magnoliopsida</taxon>
        <taxon>eudicotyledons</taxon>
        <taxon>Gunneridae</taxon>
        <taxon>Pentapetalae</taxon>
        <taxon>asterids</taxon>
        <taxon>lamiids</taxon>
        <taxon>Lamiales</taxon>
        <taxon>Lamiaceae</taxon>
        <taxon>Nepetoideae</taxon>
        <taxon>Mentheae</taxon>
        <taxon>Salviinae</taxon>
        <taxon>Salvia</taxon>
        <taxon>Salvia subgen. Calosphace</taxon>
    </lineage>
</organism>
<sequence length="75" mass="8166">MGGRPPEVEYIIPPAGTLCLVLLASHCIFQGSIVQFSLTRYTRSIHFFIALCSYSLVLDLGEFAGVLSVATLTFI</sequence>
<protein>
    <submittedName>
        <fullName evidence="2">Uncharacterized protein</fullName>
    </submittedName>
</protein>
<keyword evidence="1" id="KW-0812">Transmembrane</keyword>
<reference evidence="2 3" key="1">
    <citation type="submission" date="2024-06" db="EMBL/GenBank/DDBJ databases">
        <title>A chromosome level genome sequence of Diviner's sage (Salvia divinorum).</title>
        <authorList>
            <person name="Ford S.A."/>
            <person name="Ro D.-K."/>
            <person name="Ness R.W."/>
            <person name="Phillips M.A."/>
        </authorList>
    </citation>
    <scope>NUCLEOTIDE SEQUENCE [LARGE SCALE GENOMIC DNA]</scope>
    <source>
        <strain evidence="2">SAF-2024a</strain>
        <tissue evidence="2">Leaf</tissue>
    </source>
</reference>
<accession>A0ABD1I800</accession>
<keyword evidence="1" id="KW-1133">Transmembrane helix</keyword>
<dbReference type="EMBL" id="JBEAFC010000003">
    <property type="protein sequence ID" value="KAL1564855.1"/>
    <property type="molecule type" value="Genomic_DNA"/>
</dbReference>